<keyword evidence="1" id="KW-0732">Signal</keyword>
<keyword evidence="3" id="KW-1185">Reference proteome</keyword>
<evidence type="ECO:0000313" key="2">
    <source>
        <dbReference type="EMBL" id="PLB55556.1"/>
    </source>
</evidence>
<dbReference type="Proteomes" id="UP000234275">
    <property type="component" value="Unassembled WGS sequence"/>
</dbReference>
<dbReference type="EMBL" id="MSFO01000001">
    <property type="protein sequence ID" value="PLB55556.1"/>
    <property type="molecule type" value="Genomic_DNA"/>
</dbReference>
<reference evidence="2 3" key="1">
    <citation type="submission" date="2016-12" db="EMBL/GenBank/DDBJ databases">
        <title>The genomes of Aspergillus section Nigri reveals drivers in fungal speciation.</title>
        <authorList>
            <consortium name="DOE Joint Genome Institute"/>
            <person name="Vesth T.C."/>
            <person name="Nybo J."/>
            <person name="Theobald S."/>
            <person name="Brandl J."/>
            <person name="Frisvad J.C."/>
            <person name="Nielsen K.F."/>
            <person name="Lyhne E.K."/>
            <person name="Kogle M.E."/>
            <person name="Kuo A."/>
            <person name="Riley R."/>
            <person name="Clum A."/>
            <person name="Nolan M."/>
            <person name="Lipzen A."/>
            <person name="Salamov A."/>
            <person name="Henrissat B."/>
            <person name="Wiebenga A."/>
            <person name="De Vries R.P."/>
            <person name="Grigoriev I.V."/>
            <person name="Mortensen U.H."/>
            <person name="Andersen M.R."/>
            <person name="Baker S.E."/>
        </authorList>
    </citation>
    <scope>NUCLEOTIDE SEQUENCE [LARGE SCALE GENOMIC DNA]</scope>
    <source>
        <strain evidence="2 3">IBT 23096</strain>
    </source>
</reference>
<sequence length="115" mass="12444">MGRSRCCPPICFLLRMMMMQGGTVIGDVLPPSCDDVVASGIDTESEGVECYVDVIQIGTCGELVGDRPGDGVAGADTDVEDNFEVEDDEGDEDGCGLEWNLRETNTRLCQYQRSL</sequence>
<dbReference type="AlphaFoldDB" id="A0A2I2GRQ2"/>
<feature type="chain" id="PRO_5014183940" evidence="1">
    <location>
        <begin position="27"/>
        <end position="115"/>
    </location>
</feature>
<name>A0A2I2GRQ2_9EURO</name>
<feature type="signal peptide" evidence="1">
    <location>
        <begin position="1"/>
        <end position="26"/>
    </location>
</feature>
<proteinExistence type="predicted"/>
<comment type="caution">
    <text evidence="2">The sequence shown here is derived from an EMBL/GenBank/DDBJ whole genome shotgun (WGS) entry which is preliminary data.</text>
</comment>
<gene>
    <name evidence="2" type="ORF">P170DRAFT_433070</name>
</gene>
<organism evidence="2 3">
    <name type="scientific">Aspergillus steynii IBT 23096</name>
    <dbReference type="NCBI Taxonomy" id="1392250"/>
    <lineage>
        <taxon>Eukaryota</taxon>
        <taxon>Fungi</taxon>
        <taxon>Dikarya</taxon>
        <taxon>Ascomycota</taxon>
        <taxon>Pezizomycotina</taxon>
        <taxon>Eurotiomycetes</taxon>
        <taxon>Eurotiomycetidae</taxon>
        <taxon>Eurotiales</taxon>
        <taxon>Aspergillaceae</taxon>
        <taxon>Aspergillus</taxon>
        <taxon>Aspergillus subgen. Circumdati</taxon>
    </lineage>
</organism>
<dbReference type="GeneID" id="36556096"/>
<accession>A0A2I2GRQ2</accession>
<evidence type="ECO:0000256" key="1">
    <source>
        <dbReference type="SAM" id="SignalP"/>
    </source>
</evidence>
<protein>
    <submittedName>
        <fullName evidence="2">Uncharacterized protein</fullName>
    </submittedName>
</protein>
<dbReference type="RefSeq" id="XP_024710858.1">
    <property type="nucleotide sequence ID" value="XM_024848397.1"/>
</dbReference>
<dbReference type="VEuPathDB" id="FungiDB:P170DRAFT_433070"/>
<evidence type="ECO:0000313" key="3">
    <source>
        <dbReference type="Proteomes" id="UP000234275"/>
    </source>
</evidence>